<dbReference type="Proteomes" id="UP000182814">
    <property type="component" value="Chromosome I"/>
</dbReference>
<evidence type="ECO:0000313" key="2">
    <source>
        <dbReference type="Proteomes" id="UP000182814"/>
    </source>
</evidence>
<name>A0A0L1NQ78_9PSED</name>
<gene>
    <name evidence="1" type="ORF">SAMN04490191_3932</name>
</gene>
<reference evidence="2" key="1">
    <citation type="submission" date="2016-10" db="EMBL/GenBank/DDBJ databases">
        <authorList>
            <person name="Varghese N."/>
            <person name="Submissions S."/>
        </authorList>
    </citation>
    <scope>NUCLEOTIDE SEQUENCE [LARGE SCALE GENOMIC DNA]</scope>
    <source>
        <strain evidence="2">BS3782</strain>
    </source>
</reference>
<dbReference type="EMBL" id="LT629746">
    <property type="protein sequence ID" value="SDT32150.1"/>
    <property type="molecule type" value="Genomic_DNA"/>
</dbReference>
<dbReference type="RefSeq" id="WP_048393113.1">
    <property type="nucleotide sequence ID" value="NZ_JABTYG010000001.1"/>
</dbReference>
<proteinExistence type="predicted"/>
<protein>
    <submittedName>
        <fullName evidence="1">Uncharacterized protein</fullName>
    </submittedName>
</protein>
<dbReference type="PATRIC" id="fig|163011.4.peg.992"/>
<keyword evidence="2" id="KW-1185">Reference proteome</keyword>
<organism evidence="1 2">
    <name type="scientific">Pseudomonas lini</name>
    <dbReference type="NCBI Taxonomy" id="163011"/>
    <lineage>
        <taxon>Bacteria</taxon>
        <taxon>Pseudomonadati</taxon>
        <taxon>Pseudomonadota</taxon>
        <taxon>Gammaproteobacteria</taxon>
        <taxon>Pseudomonadales</taxon>
        <taxon>Pseudomonadaceae</taxon>
        <taxon>Pseudomonas</taxon>
    </lineage>
</organism>
<evidence type="ECO:0000313" key="1">
    <source>
        <dbReference type="EMBL" id="SDT32150.1"/>
    </source>
</evidence>
<accession>A0A0L1NQ78</accession>
<dbReference type="AlphaFoldDB" id="A0A0L1NQ78"/>
<sequence>MNGTMTSDQAIACLNLALERNKQLFSEAYHLSHTALDLLDQPNMDVEQFTQYQKKRRQADLKYLEAIEHLRLIMVEYSIHFPAAEPPLHESSVWIGMTTAFRGYCGDATDR</sequence>